<dbReference type="RefSeq" id="WP_069308529.1">
    <property type="nucleotide sequence ID" value="NZ_MCRJ01000264.1"/>
</dbReference>
<keyword evidence="2" id="KW-1185">Reference proteome</keyword>
<evidence type="ECO:0000313" key="1">
    <source>
        <dbReference type="EMBL" id="ODN65615.1"/>
    </source>
</evidence>
<reference evidence="1 2" key="1">
    <citation type="submission" date="2016-07" db="EMBL/GenBank/DDBJ databases">
        <title>Draft Genome Sequence of Methylobrevis pamukkalensis PK2.</title>
        <authorList>
            <person name="Vasilenko O.V."/>
            <person name="Doronina N.V."/>
            <person name="Shmareva M.N."/>
            <person name="Tarlachkov S.V."/>
            <person name="Mustakhimov I."/>
            <person name="Trotsenko Y.A."/>
        </authorList>
    </citation>
    <scope>NUCLEOTIDE SEQUENCE [LARGE SCALE GENOMIC DNA]</scope>
    <source>
        <strain evidence="1 2">PK2</strain>
    </source>
</reference>
<organism evidence="1 2">
    <name type="scientific">Methylobrevis pamukkalensis</name>
    <dbReference type="NCBI Taxonomy" id="1439726"/>
    <lineage>
        <taxon>Bacteria</taxon>
        <taxon>Pseudomonadati</taxon>
        <taxon>Pseudomonadota</taxon>
        <taxon>Alphaproteobacteria</taxon>
        <taxon>Hyphomicrobiales</taxon>
        <taxon>Pleomorphomonadaceae</taxon>
        <taxon>Methylobrevis</taxon>
    </lineage>
</organism>
<protein>
    <submittedName>
        <fullName evidence="1">Uncharacterized protein</fullName>
    </submittedName>
</protein>
<dbReference type="EMBL" id="MCRJ01000264">
    <property type="protein sequence ID" value="ODN65615.1"/>
    <property type="molecule type" value="Genomic_DNA"/>
</dbReference>
<accession>A0A1E3GNU8</accession>
<proteinExistence type="predicted"/>
<comment type="caution">
    <text evidence="1">The sequence shown here is derived from an EMBL/GenBank/DDBJ whole genome shotgun (WGS) entry which is preliminary data.</text>
</comment>
<sequence>MAKAEPITSYTDVANCIDRCRDIAALIQLASFGIEVESDRAAFYHVGSSLGDILDEIAEGMVALRDAAREPEKG</sequence>
<evidence type="ECO:0000313" key="2">
    <source>
        <dbReference type="Proteomes" id="UP000094622"/>
    </source>
</evidence>
<gene>
    <name evidence="1" type="ORF">A6302_04512</name>
</gene>
<name>A0A1E3GNU8_9HYPH</name>
<dbReference type="AlphaFoldDB" id="A0A1E3GNU8"/>
<dbReference type="Proteomes" id="UP000094622">
    <property type="component" value="Unassembled WGS sequence"/>
</dbReference>